<feature type="signal peptide" evidence="1">
    <location>
        <begin position="1"/>
        <end position="27"/>
    </location>
</feature>
<reference evidence="2" key="1">
    <citation type="submission" date="2023-10" db="EMBL/GenBank/DDBJ databases">
        <authorList>
            <person name="Chen Y."/>
            <person name="Shah S."/>
            <person name="Dougan E. K."/>
            <person name="Thang M."/>
            <person name="Chan C."/>
        </authorList>
    </citation>
    <scope>NUCLEOTIDE SEQUENCE [LARGE SCALE GENOMIC DNA]</scope>
</reference>
<dbReference type="Proteomes" id="UP001189429">
    <property type="component" value="Unassembled WGS sequence"/>
</dbReference>
<name>A0ABN9PEF9_9DINO</name>
<keyword evidence="1" id="KW-0732">Signal</keyword>
<evidence type="ECO:0000313" key="2">
    <source>
        <dbReference type="EMBL" id="CAK0791264.1"/>
    </source>
</evidence>
<accession>A0ABN9PEF9</accession>
<dbReference type="EMBL" id="CAUYUJ010000553">
    <property type="protein sequence ID" value="CAK0791264.1"/>
    <property type="molecule type" value="Genomic_DNA"/>
</dbReference>
<protein>
    <recommendedName>
        <fullName evidence="4">HD domain-containing protein</fullName>
    </recommendedName>
</protein>
<sequence length="217" mass="24527">MALAKAKLSAVAVLLVASVLRIKRGDASKADIKVITESAATEKWLFKYKDVIGEPDFERYRGHVYRVLNIALHLLKENPRVEQLRETIEIALVFHDIALWTTRELSYVVPSNKLALETVTGQTEEQKALMSNIILYHHKITPFKGENADIVSAVIAADLADFTFGLVRSGFSSDNMAKLLAEIPDTGFHTTLNLRIPAIRGWNIFRGVWEVMQIFYW</sequence>
<proteinExistence type="predicted"/>
<feature type="chain" id="PRO_5047280618" description="HD domain-containing protein" evidence="1">
    <location>
        <begin position="28"/>
        <end position="217"/>
    </location>
</feature>
<evidence type="ECO:0000256" key="1">
    <source>
        <dbReference type="SAM" id="SignalP"/>
    </source>
</evidence>
<dbReference type="SUPFAM" id="SSF109604">
    <property type="entry name" value="HD-domain/PDEase-like"/>
    <property type="match status" value="1"/>
</dbReference>
<evidence type="ECO:0008006" key="4">
    <source>
        <dbReference type="Google" id="ProtNLM"/>
    </source>
</evidence>
<keyword evidence="3" id="KW-1185">Reference proteome</keyword>
<dbReference type="Gene3D" id="1.10.3210.10">
    <property type="entry name" value="Hypothetical protein af1432"/>
    <property type="match status" value="1"/>
</dbReference>
<organism evidence="2 3">
    <name type="scientific">Prorocentrum cordatum</name>
    <dbReference type="NCBI Taxonomy" id="2364126"/>
    <lineage>
        <taxon>Eukaryota</taxon>
        <taxon>Sar</taxon>
        <taxon>Alveolata</taxon>
        <taxon>Dinophyceae</taxon>
        <taxon>Prorocentrales</taxon>
        <taxon>Prorocentraceae</taxon>
        <taxon>Prorocentrum</taxon>
    </lineage>
</organism>
<gene>
    <name evidence="2" type="ORF">PCOR1329_LOCUS2214</name>
</gene>
<comment type="caution">
    <text evidence="2">The sequence shown here is derived from an EMBL/GenBank/DDBJ whole genome shotgun (WGS) entry which is preliminary data.</text>
</comment>
<evidence type="ECO:0000313" key="3">
    <source>
        <dbReference type="Proteomes" id="UP001189429"/>
    </source>
</evidence>